<feature type="region of interest" description="Disordered" evidence="1">
    <location>
        <begin position="1"/>
        <end position="34"/>
    </location>
</feature>
<dbReference type="GeneID" id="111128145"/>
<dbReference type="Pfam" id="PF14774">
    <property type="entry name" value="FAM177"/>
    <property type="match status" value="1"/>
</dbReference>
<dbReference type="KEGG" id="cvn:111128202"/>
<evidence type="ECO:0000313" key="3">
    <source>
        <dbReference type="RefSeq" id="XP_022329318.1"/>
    </source>
</evidence>
<keyword evidence="2" id="KW-1185">Reference proteome</keyword>
<dbReference type="InterPro" id="IPR028260">
    <property type="entry name" value="FAM177"/>
</dbReference>
<feature type="region of interest" description="Disordered" evidence="1">
    <location>
        <begin position="119"/>
        <end position="166"/>
    </location>
</feature>
<organism evidence="2 3">
    <name type="scientific">Crassostrea virginica</name>
    <name type="common">Eastern oyster</name>
    <dbReference type="NCBI Taxonomy" id="6565"/>
    <lineage>
        <taxon>Eukaryota</taxon>
        <taxon>Metazoa</taxon>
        <taxon>Spiralia</taxon>
        <taxon>Lophotrochozoa</taxon>
        <taxon>Mollusca</taxon>
        <taxon>Bivalvia</taxon>
        <taxon>Autobranchia</taxon>
        <taxon>Pteriomorphia</taxon>
        <taxon>Ostreida</taxon>
        <taxon>Ostreoidea</taxon>
        <taxon>Ostreidae</taxon>
        <taxon>Crassostrea</taxon>
    </lineage>
</organism>
<gene>
    <name evidence="3" type="primary">LOC111128145</name>
    <name evidence="4" type="synonym">LOC111128202</name>
</gene>
<evidence type="ECO:0000313" key="2">
    <source>
        <dbReference type="Proteomes" id="UP000694844"/>
    </source>
</evidence>
<evidence type="ECO:0000256" key="1">
    <source>
        <dbReference type="SAM" id="MobiDB-lite"/>
    </source>
</evidence>
<dbReference type="PANTHER" id="PTHR31206">
    <property type="entry name" value="LP10445P"/>
    <property type="match status" value="1"/>
</dbReference>
<reference evidence="3 4" key="1">
    <citation type="submission" date="2025-04" db="UniProtKB">
        <authorList>
            <consortium name="RefSeq"/>
        </authorList>
    </citation>
    <scope>IDENTIFICATION</scope>
    <source>
        <tissue evidence="3 4">Whole sample</tissue>
    </source>
</reference>
<protein>
    <submittedName>
        <fullName evidence="3 4">Protein FAM177A1-like</fullName>
    </submittedName>
</protein>
<feature type="compositionally biased region" description="Basic and acidic residues" evidence="1">
    <location>
        <begin position="119"/>
        <end position="140"/>
    </location>
</feature>
<dbReference type="AlphaFoldDB" id="A0A8B8DNJ9"/>
<name>A0A8B8DNJ9_CRAVI</name>
<dbReference type="PANTHER" id="PTHR31206:SF1">
    <property type="entry name" value="LP10445P"/>
    <property type="match status" value="1"/>
</dbReference>
<accession>A0A8B8DNJ9</accession>
<dbReference type="RefSeq" id="XP_022329401.1">
    <property type="nucleotide sequence ID" value="XM_022473693.1"/>
</dbReference>
<proteinExistence type="predicted"/>
<sequence length="166" mass="19460">MATDEKSTANPVESGDFTSIPLGADPERPKKKKVPRRLIYCSDGVLEEYSTDEEDEKPPELTVNPKELTWMPWFWYYMVTAAKGTLYVADSCGERLASFFGITTPKYQYAIDEYYRLKEEEERDKEREKRNQEMFEEKKLSQIKIDLQPQKDHTEQREVTPAGPKY</sequence>
<feature type="compositionally biased region" description="Basic and acidic residues" evidence="1">
    <location>
        <begin position="149"/>
        <end position="158"/>
    </location>
</feature>
<evidence type="ECO:0000313" key="4">
    <source>
        <dbReference type="RefSeq" id="XP_022329401.1"/>
    </source>
</evidence>
<dbReference type="Proteomes" id="UP000694844">
    <property type="component" value="Chromosome 4"/>
</dbReference>
<dbReference type="RefSeq" id="XP_022329318.1">
    <property type="nucleotide sequence ID" value="XM_022473610.1"/>
</dbReference>
<dbReference type="OrthoDB" id="45963at2759"/>
<dbReference type="KEGG" id="cvn:111128145"/>